<evidence type="ECO:0000256" key="1">
    <source>
        <dbReference type="SAM" id="Coils"/>
    </source>
</evidence>
<dbReference type="GeneID" id="25476011"/>
<dbReference type="RefSeq" id="XP_013439062.1">
    <property type="nucleotide sequence ID" value="XM_013583608.1"/>
</dbReference>
<feature type="compositionally biased region" description="Polar residues" evidence="2">
    <location>
        <begin position="142"/>
        <end position="152"/>
    </location>
</feature>
<keyword evidence="1" id="KW-0175">Coiled coil</keyword>
<feature type="region of interest" description="Disordered" evidence="2">
    <location>
        <begin position="130"/>
        <end position="153"/>
    </location>
</feature>
<feature type="coiled-coil region" evidence="1">
    <location>
        <begin position="160"/>
        <end position="291"/>
    </location>
</feature>
<feature type="compositionally biased region" description="Polar residues" evidence="2">
    <location>
        <begin position="407"/>
        <end position="423"/>
    </location>
</feature>
<dbReference type="EMBL" id="HG722867">
    <property type="protein sequence ID" value="CDJ63737.1"/>
    <property type="molecule type" value="Genomic_DNA"/>
</dbReference>
<organism evidence="3 4">
    <name type="scientific">Eimeria necatrix</name>
    <dbReference type="NCBI Taxonomy" id="51315"/>
    <lineage>
        <taxon>Eukaryota</taxon>
        <taxon>Sar</taxon>
        <taxon>Alveolata</taxon>
        <taxon>Apicomplexa</taxon>
        <taxon>Conoidasida</taxon>
        <taxon>Coccidia</taxon>
        <taxon>Eucoccidiorida</taxon>
        <taxon>Eimeriorina</taxon>
        <taxon>Eimeriidae</taxon>
        <taxon>Eimeria</taxon>
    </lineage>
</organism>
<keyword evidence="4" id="KW-1185">Reference proteome</keyword>
<protein>
    <submittedName>
        <fullName evidence="3">Uncharacterized protein</fullName>
    </submittedName>
</protein>
<evidence type="ECO:0000313" key="3">
    <source>
        <dbReference type="EMBL" id="CDJ63737.1"/>
    </source>
</evidence>
<gene>
    <name evidence="3" type="ORF">ENH_00058710</name>
</gene>
<dbReference type="OrthoDB" id="354944at2759"/>
<reference evidence="3" key="1">
    <citation type="submission" date="2013-10" db="EMBL/GenBank/DDBJ databases">
        <title>Genomic analysis of the causative agents of coccidiosis in chickens.</title>
        <authorList>
            <person name="Reid A.J."/>
            <person name="Blake D."/>
            <person name="Billington K."/>
            <person name="Browne H."/>
            <person name="Dunn M."/>
            <person name="Hung S."/>
            <person name="Kawahara F."/>
            <person name="Miranda-Saavedra D."/>
            <person name="Mourier T."/>
            <person name="Nagra H."/>
            <person name="Otto T.D."/>
            <person name="Rawlings N."/>
            <person name="Sanchez A."/>
            <person name="Sanders M."/>
            <person name="Subramaniam C."/>
            <person name="Tay Y."/>
            <person name="Dear P."/>
            <person name="Doerig C."/>
            <person name="Gruber A."/>
            <person name="Parkinson J."/>
            <person name="Shirley M."/>
            <person name="Wan K.L."/>
            <person name="Berriman M."/>
            <person name="Tomley F."/>
            <person name="Pain A."/>
        </authorList>
    </citation>
    <scope>NUCLEOTIDE SEQUENCE [LARGE SCALE GENOMIC DNA]</scope>
    <source>
        <strain evidence="3">Houghton</strain>
    </source>
</reference>
<reference evidence="3" key="2">
    <citation type="submission" date="2013-10" db="EMBL/GenBank/DDBJ databases">
        <authorList>
            <person name="Aslett M."/>
        </authorList>
    </citation>
    <scope>NUCLEOTIDE SEQUENCE [LARGE SCALE GENOMIC DNA]</scope>
    <source>
        <strain evidence="3">Houghton</strain>
    </source>
</reference>
<feature type="compositionally biased region" description="Low complexity" evidence="2">
    <location>
        <begin position="424"/>
        <end position="435"/>
    </location>
</feature>
<feature type="region of interest" description="Disordered" evidence="2">
    <location>
        <begin position="319"/>
        <end position="444"/>
    </location>
</feature>
<feature type="compositionally biased region" description="Low complexity" evidence="2">
    <location>
        <begin position="396"/>
        <end position="406"/>
    </location>
</feature>
<accession>U6MHK8</accession>
<evidence type="ECO:0000313" key="4">
    <source>
        <dbReference type="Proteomes" id="UP000030754"/>
    </source>
</evidence>
<dbReference type="VEuPathDB" id="ToxoDB:ENH_00058710"/>
<sequence length="504" mass="55206">MPAYEVLAVSPAISTATEGGKTQEILSPSVPDAFVAAATDSSPASGSRLCVLLPTEGIKPGKSGAASNAEIPRDVESVHPKTSAATLSWTVSESEDRDLKWLAEGEHDSVRTPRGCRLLQSSRLPESTYCSADYEGSEPETNDTATENGSNRDSIRVQVFEKLQQQREQQEWEVQQALERQASSLRQQLASLRRQLKAQQQESLLQQELLQQRESALQAAAAEAAQLRTREQQLRQEREALRRAHAELQTEVQQEQLSARSQRASAALEWAKKLTQERETFAAQLQALQSSKEACADSAKKLHEEVLLLRQQLRAAAASHHSVATASGGSNRSLHQQIQQQQQQQGSGIRGQSDKQAAPGLGINKDMSLPQTPRGSSSGLPMLPLASPRMLRMHLSQQQQQQRQSSEIQTPPSLADELQSTAFSSSNGCSSNGPSAKQLHEQQQAQMIAKDFVDLEAGLNGSSSAAASDDCCTKQLNAFTRLLMFLWSPFLECPKRNRARRDSL</sequence>
<dbReference type="Proteomes" id="UP000030754">
    <property type="component" value="Unassembled WGS sequence"/>
</dbReference>
<feature type="compositionally biased region" description="Polar residues" evidence="2">
    <location>
        <begin position="369"/>
        <end position="379"/>
    </location>
</feature>
<dbReference type="AlphaFoldDB" id="U6MHK8"/>
<proteinExistence type="predicted"/>
<feature type="compositionally biased region" description="Low complexity" evidence="2">
    <location>
        <begin position="319"/>
        <end position="351"/>
    </location>
</feature>
<name>U6MHK8_9EIME</name>
<evidence type="ECO:0000256" key="2">
    <source>
        <dbReference type="SAM" id="MobiDB-lite"/>
    </source>
</evidence>